<dbReference type="GO" id="GO:0008360">
    <property type="term" value="P:regulation of cell shape"/>
    <property type="evidence" value="ECO:0007669"/>
    <property type="project" value="UniProtKB-KW"/>
</dbReference>
<dbReference type="PANTHER" id="PTHR30582">
    <property type="entry name" value="L,D-TRANSPEPTIDASE"/>
    <property type="match status" value="1"/>
</dbReference>
<evidence type="ECO:0000256" key="2">
    <source>
        <dbReference type="ARBA" id="ARBA00022679"/>
    </source>
</evidence>
<reference evidence="7" key="1">
    <citation type="submission" date="2021-04" db="EMBL/GenBank/DDBJ databases">
        <title>Genome sequence of Woronichinia naegeliana from Washington state freshwater lake bloom.</title>
        <authorList>
            <person name="Dreher T.W."/>
        </authorList>
    </citation>
    <scope>NUCLEOTIDE SEQUENCE</scope>
    <source>
        <strain evidence="7">WA131</strain>
    </source>
</reference>
<evidence type="ECO:0000256" key="4">
    <source>
        <dbReference type="ARBA" id="ARBA00022984"/>
    </source>
</evidence>
<name>A0A977KVT2_9CYAN</name>
<dbReference type="GO" id="GO:0018104">
    <property type="term" value="P:peptidoglycan-protein cross-linking"/>
    <property type="evidence" value="ECO:0007669"/>
    <property type="project" value="TreeGrafter"/>
</dbReference>
<protein>
    <submittedName>
        <fullName evidence="7">L,D-transpeptidase</fullName>
    </submittedName>
</protein>
<evidence type="ECO:0000259" key="6">
    <source>
        <dbReference type="Pfam" id="PF03734"/>
    </source>
</evidence>
<dbReference type="Proteomes" id="UP001065613">
    <property type="component" value="Chromosome"/>
</dbReference>
<dbReference type="GO" id="GO:0071972">
    <property type="term" value="F:peptidoglycan L,D-transpeptidase activity"/>
    <property type="evidence" value="ECO:0007669"/>
    <property type="project" value="TreeGrafter"/>
</dbReference>
<evidence type="ECO:0000256" key="3">
    <source>
        <dbReference type="ARBA" id="ARBA00022960"/>
    </source>
</evidence>
<evidence type="ECO:0000313" key="7">
    <source>
        <dbReference type="EMBL" id="UXE60803.1"/>
    </source>
</evidence>
<gene>
    <name evidence="7" type="ORF">KA717_35890</name>
</gene>
<dbReference type="InterPro" id="IPR038063">
    <property type="entry name" value="Transpep_catalytic_dom"/>
</dbReference>
<dbReference type="Pfam" id="PF03734">
    <property type="entry name" value="YkuD"/>
    <property type="match status" value="1"/>
</dbReference>
<organism evidence="7">
    <name type="scientific">Woronichinia naegeliana WA131</name>
    <dbReference type="NCBI Taxonomy" id="2824559"/>
    <lineage>
        <taxon>Bacteria</taxon>
        <taxon>Bacillati</taxon>
        <taxon>Cyanobacteriota</taxon>
        <taxon>Cyanophyceae</taxon>
        <taxon>Synechococcales</taxon>
        <taxon>Coelosphaeriaceae</taxon>
        <taxon>Woronichinia</taxon>
    </lineage>
</organism>
<dbReference type="AlphaFoldDB" id="A0A977KVT2"/>
<dbReference type="KEGG" id="wna:KA717_35890"/>
<keyword evidence="4" id="KW-0573">Peptidoglycan synthesis</keyword>
<dbReference type="GO" id="GO:0016740">
    <property type="term" value="F:transferase activity"/>
    <property type="evidence" value="ECO:0007669"/>
    <property type="project" value="UniProtKB-KW"/>
</dbReference>
<comment type="pathway">
    <text evidence="1">Cell wall biogenesis; peptidoglycan biosynthesis.</text>
</comment>
<dbReference type="GO" id="GO:0005576">
    <property type="term" value="C:extracellular region"/>
    <property type="evidence" value="ECO:0007669"/>
    <property type="project" value="TreeGrafter"/>
</dbReference>
<dbReference type="CDD" id="cd16913">
    <property type="entry name" value="YkuD_like"/>
    <property type="match status" value="1"/>
</dbReference>
<sequence>MRFHRVLAWGSGLLITVWVSAGSSEKMLRMPSVLAQTYQATLNQKMANLKKTEDRWIEINLSTQRLTAWEGSKPVYAILISTGKKKTPTIPGMFTIQSKRRIDRMKGDGYDIDDVPYAQYYSGGYAIHGAYWHKSFGTPVSHGCTNLAVNHAKWLFNWSKVGTPVVIHP</sequence>
<dbReference type="EMBL" id="CP073041">
    <property type="protein sequence ID" value="UXE60803.1"/>
    <property type="molecule type" value="Genomic_DNA"/>
</dbReference>
<accession>A0A977KVT2</accession>
<keyword evidence="2" id="KW-0808">Transferase</keyword>
<dbReference type="InterPro" id="IPR005490">
    <property type="entry name" value="LD_TPept_cat_dom"/>
</dbReference>
<dbReference type="InterPro" id="IPR050979">
    <property type="entry name" value="LD-transpeptidase"/>
</dbReference>
<keyword evidence="3" id="KW-0133">Cell shape</keyword>
<dbReference type="GO" id="GO:0071555">
    <property type="term" value="P:cell wall organization"/>
    <property type="evidence" value="ECO:0007669"/>
    <property type="project" value="UniProtKB-KW"/>
</dbReference>
<proteinExistence type="predicted"/>
<dbReference type="PANTHER" id="PTHR30582:SF2">
    <property type="entry name" value="L,D-TRANSPEPTIDASE YCIB-RELATED"/>
    <property type="match status" value="1"/>
</dbReference>
<feature type="domain" description="L,D-TPase catalytic" evidence="6">
    <location>
        <begin position="54"/>
        <end position="167"/>
    </location>
</feature>
<keyword evidence="5" id="KW-0961">Cell wall biogenesis/degradation</keyword>
<dbReference type="Gene3D" id="2.40.440.10">
    <property type="entry name" value="L,D-transpeptidase catalytic domain-like"/>
    <property type="match status" value="1"/>
</dbReference>
<evidence type="ECO:0000256" key="5">
    <source>
        <dbReference type="ARBA" id="ARBA00023316"/>
    </source>
</evidence>
<evidence type="ECO:0000256" key="1">
    <source>
        <dbReference type="ARBA" id="ARBA00004752"/>
    </source>
</evidence>
<dbReference type="SUPFAM" id="SSF141523">
    <property type="entry name" value="L,D-transpeptidase catalytic domain-like"/>
    <property type="match status" value="1"/>
</dbReference>